<keyword evidence="9" id="KW-0408">Iron</keyword>
<keyword evidence="3" id="KW-0813">Transport</keyword>
<sequence length="213" mass="23350">MQSHDRITAVHAVFACIVVLFLLPSTIIMTRVQRSSPGWLRLHRLLNGITVALIILIFGLGMAAVGTQGDGTQFSGDESDLHHKLGLVIFILVLLQALLGIAAHQTTTSGGELGSLFMGRKQWVRCVHFCVGIIIAGLLYWITWNGLHTEWVAMSTEETSTPEAVQVLFWIIFIPPVAFYLVRLGSSTLRSMEGEQQPIMLGGKEGFSEACDC</sequence>
<protein>
    <recommendedName>
        <fullName evidence="12">Cytochrome b561 domain-containing protein</fullName>
    </recommendedName>
</protein>
<dbReference type="InParanoid" id="A0A066VVS5"/>
<evidence type="ECO:0000256" key="3">
    <source>
        <dbReference type="ARBA" id="ARBA00022448"/>
    </source>
</evidence>
<dbReference type="GO" id="GO:0016020">
    <property type="term" value="C:membrane"/>
    <property type="evidence" value="ECO:0007669"/>
    <property type="project" value="UniProtKB-SubCell"/>
</dbReference>
<dbReference type="GO" id="GO:0020037">
    <property type="term" value="F:heme binding"/>
    <property type="evidence" value="ECO:0007669"/>
    <property type="project" value="TreeGrafter"/>
</dbReference>
<evidence type="ECO:0000256" key="8">
    <source>
        <dbReference type="ARBA" id="ARBA00022989"/>
    </source>
</evidence>
<dbReference type="RefSeq" id="XP_013243240.1">
    <property type="nucleotide sequence ID" value="XM_013387786.1"/>
</dbReference>
<dbReference type="InterPro" id="IPR045150">
    <property type="entry name" value="CYB561D1/2"/>
</dbReference>
<evidence type="ECO:0000256" key="9">
    <source>
        <dbReference type="ARBA" id="ARBA00023004"/>
    </source>
</evidence>
<keyword evidence="14" id="KW-1185">Reference proteome</keyword>
<evidence type="ECO:0000256" key="2">
    <source>
        <dbReference type="ARBA" id="ARBA00004141"/>
    </source>
</evidence>
<keyword evidence="4" id="KW-0349">Heme</keyword>
<feature type="transmembrane region" description="Helical" evidence="11">
    <location>
        <begin position="12"/>
        <end position="32"/>
    </location>
</feature>
<evidence type="ECO:0000256" key="11">
    <source>
        <dbReference type="SAM" id="Phobius"/>
    </source>
</evidence>
<dbReference type="PROSITE" id="PS50939">
    <property type="entry name" value="CYTOCHROME_B561"/>
    <property type="match status" value="1"/>
</dbReference>
<dbReference type="InterPro" id="IPR006593">
    <property type="entry name" value="Cyt_b561/ferric_Rdtase_TM"/>
</dbReference>
<evidence type="ECO:0000256" key="10">
    <source>
        <dbReference type="ARBA" id="ARBA00023136"/>
    </source>
</evidence>
<feature type="transmembrane region" description="Helical" evidence="11">
    <location>
        <begin position="44"/>
        <end position="65"/>
    </location>
</feature>
<evidence type="ECO:0000256" key="5">
    <source>
        <dbReference type="ARBA" id="ARBA00022692"/>
    </source>
</evidence>
<evidence type="ECO:0000256" key="7">
    <source>
        <dbReference type="ARBA" id="ARBA00022982"/>
    </source>
</evidence>
<feature type="transmembrane region" description="Helical" evidence="11">
    <location>
        <begin position="123"/>
        <end position="144"/>
    </location>
</feature>
<evidence type="ECO:0000256" key="1">
    <source>
        <dbReference type="ARBA" id="ARBA00001970"/>
    </source>
</evidence>
<comment type="subcellular location">
    <subcellularLocation>
        <location evidence="2">Membrane</location>
        <topology evidence="2">Multi-pass membrane protein</topology>
    </subcellularLocation>
</comment>
<comment type="caution">
    <text evidence="13">The sequence shown here is derived from an EMBL/GenBank/DDBJ whole genome shotgun (WGS) entry which is preliminary data.</text>
</comment>
<dbReference type="PANTHER" id="PTHR15422:SF24">
    <property type="entry name" value="DOMON RELATED DOMAIN-CONTAINING PROTEIN"/>
    <property type="match status" value="1"/>
</dbReference>
<dbReference type="Proteomes" id="UP000027361">
    <property type="component" value="Unassembled WGS sequence"/>
</dbReference>
<evidence type="ECO:0000256" key="4">
    <source>
        <dbReference type="ARBA" id="ARBA00022617"/>
    </source>
</evidence>
<proteinExistence type="predicted"/>
<comment type="cofactor">
    <cofactor evidence="1">
        <name>heme b</name>
        <dbReference type="ChEBI" id="CHEBI:60344"/>
    </cofactor>
</comment>
<dbReference type="OMA" id="RYTRTYT"/>
<dbReference type="STRING" id="1037660.A0A066VVS5"/>
<feature type="domain" description="Cytochrome b561" evidence="12">
    <location>
        <begin position="1"/>
        <end position="184"/>
    </location>
</feature>
<dbReference type="CDD" id="cd08760">
    <property type="entry name" value="Cyt_b561_FRRS1_like"/>
    <property type="match status" value="1"/>
</dbReference>
<name>A0A066VVS5_TILAU</name>
<organism evidence="13 14">
    <name type="scientific">Tilletiaria anomala (strain ATCC 24038 / CBS 436.72 / UBC 951)</name>
    <dbReference type="NCBI Taxonomy" id="1037660"/>
    <lineage>
        <taxon>Eukaryota</taxon>
        <taxon>Fungi</taxon>
        <taxon>Dikarya</taxon>
        <taxon>Basidiomycota</taxon>
        <taxon>Ustilaginomycotina</taxon>
        <taxon>Exobasidiomycetes</taxon>
        <taxon>Georgefischeriales</taxon>
        <taxon>Tilletiariaceae</taxon>
        <taxon>Tilletiaria</taxon>
    </lineage>
</organism>
<feature type="transmembrane region" description="Helical" evidence="11">
    <location>
        <begin position="164"/>
        <end position="182"/>
    </location>
</feature>
<keyword evidence="5 11" id="KW-0812">Transmembrane</keyword>
<dbReference type="EMBL" id="JMSN01000041">
    <property type="protein sequence ID" value="KDN45601.1"/>
    <property type="molecule type" value="Genomic_DNA"/>
</dbReference>
<evidence type="ECO:0000259" key="12">
    <source>
        <dbReference type="PROSITE" id="PS50939"/>
    </source>
</evidence>
<evidence type="ECO:0000313" key="14">
    <source>
        <dbReference type="Proteomes" id="UP000027361"/>
    </source>
</evidence>
<keyword evidence="6" id="KW-0479">Metal-binding</keyword>
<keyword evidence="7" id="KW-0249">Electron transport</keyword>
<reference evidence="13 14" key="1">
    <citation type="submission" date="2014-05" db="EMBL/GenBank/DDBJ databases">
        <title>Draft genome sequence of a rare smut relative, Tilletiaria anomala UBC 951.</title>
        <authorList>
            <consortium name="DOE Joint Genome Institute"/>
            <person name="Toome M."/>
            <person name="Kuo A."/>
            <person name="Henrissat B."/>
            <person name="Lipzen A."/>
            <person name="Tritt A."/>
            <person name="Yoshinaga Y."/>
            <person name="Zane M."/>
            <person name="Barry K."/>
            <person name="Grigoriev I.V."/>
            <person name="Spatafora J.W."/>
            <person name="Aimea M.C."/>
        </authorList>
    </citation>
    <scope>NUCLEOTIDE SEQUENCE [LARGE SCALE GENOMIC DNA]</scope>
    <source>
        <strain evidence="13 14">UBC 951</strain>
    </source>
</reference>
<keyword evidence="10 11" id="KW-0472">Membrane</keyword>
<dbReference type="HOGENOM" id="CLU_1295202_0_0_1"/>
<dbReference type="PANTHER" id="PTHR15422">
    <property type="entry name" value="OS05G0565100 PROTEIN"/>
    <property type="match status" value="1"/>
</dbReference>
<dbReference type="GO" id="GO:0140575">
    <property type="term" value="F:transmembrane monodehydroascorbate reductase activity"/>
    <property type="evidence" value="ECO:0007669"/>
    <property type="project" value="InterPro"/>
</dbReference>
<dbReference type="OrthoDB" id="19261at2759"/>
<gene>
    <name evidence="13" type="ORF">K437DRAFT_256523</name>
</gene>
<evidence type="ECO:0000256" key="6">
    <source>
        <dbReference type="ARBA" id="ARBA00022723"/>
    </source>
</evidence>
<dbReference type="Gene3D" id="1.20.120.1770">
    <property type="match status" value="1"/>
</dbReference>
<keyword evidence="8 11" id="KW-1133">Transmembrane helix</keyword>
<dbReference type="AlphaFoldDB" id="A0A066VVS5"/>
<dbReference type="GeneID" id="25264443"/>
<feature type="transmembrane region" description="Helical" evidence="11">
    <location>
        <begin position="85"/>
        <end position="103"/>
    </location>
</feature>
<accession>A0A066VVS5</accession>
<evidence type="ECO:0000313" key="13">
    <source>
        <dbReference type="EMBL" id="KDN45601.1"/>
    </source>
</evidence>
<dbReference type="GO" id="GO:0046872">
    <property type="term" value="F:metal ion binding"/>
    <property type="evidence" value="ECO:0007669"/>
    <property type="project" value="UniProtKB-KW"/>
</dbReference>